<dbReference type="Proteomes" id="UP000811609">
    <property type="component" value="Chromosome 7"/>
</dbReference>
<keyword evidence="3" id="KW-1185">Reference proteome</keyword>
<dbReference type="SUPFAM" id="SSF81383">
    <property type="entry name" value="F-box domain"/>
    <property type="match status" value="1"/>
</dbReference>
<dbReference type="InterPro" id="IPR017451">
    <property type="entry name" value="F-box-assoc_interact_dom"/>
</dbReference>
<dbReference type="Pfam" id="PF07734">
    <property type="entry name" value="FBA_1"/>
    <property type="match status" value="1"/>
</dbReference>
<dbReference type="InterPro" id="IPR006527">
    <property type="entry name" value="F-box-assoc_dom_typ1"/>
</dbReference>
<sequence>MSTKNKQLCRRGFPPYLPENVVEEILLRLPVKSLVRFKCVSKHWRSLISNPQFAKLQFQRTSVRSQRLLISFGSEIRSLDCEAPFQDSSTPSVIAVPFQKQGRYVRIIGSCNGLVCVALYSRRYFYIWNPSTGYYRKLPDPGISLSEGIHSHGFGYDPSTDDYKLLVANFRMPPPRESEIKVFSFKRNSWKILRGLNHPGLAGSCRGSAGILCNGSLHWHIHDSREPLYGLRICRFDLAEEKFDEMLMPFWDLIEHHRDAFIGGNNRETFIVGLRNLGEYLCFMVSTTTHIEIWGMMEYGVIGSWAPMLRANYFQPVPGVTFINPLFLSRSQLVAMTAGFALMRSNPDGEILEYVEYFSGRRSTFFYATVFVESLLSPYLCLT</sequence>
<dbReference type="InterPro" id="IPR001810">
    <property type="entry name" value="F-box_dom"/>
</dbReference>
<gene>
    <name evidence="2" type="ORF">CIPAW_07G037600</name>
</gene>
<reference evidence="2" key="1">
    <citation type="submission" date="2020-12" db="EMBL/GenBank/DDBJ databases">
        <title>WGS assembly of Carya illinoinensis cv. Pawnee.</title>
        <authorList>
            <person name="Platts A."/>
            <person name="Shu S."/>
            <person name="Wright S."/>
            <person name="Barry K."/>
            <person name="Edger P."/>
            <person name="Pires J.C."/>
            <person name="Schmutz J."/>
        </authorList>
    </citation>
    <scope>NUCLEOTIDE SEQUENCE</scope>
    <source>
        <tissue evidence="2">Leaf</tissue>
    </source>
</reference>
<evidence type="ECO:0000313" key="2">
    <source>
        <dbReference type="EMBL" id="KAG6646865.1"/>
    </source>
</evidence>
<dbReference type="Pfam" id="PF00646">
    <property type="entry name" value="F-box"/>
    <property type="match status" value="1"/>
</dbReference>
<dbReference type="InterPro" id="IPR036047">
    <property type="entry name" value="F-box-like_dom_sf"/>
</dbReference>
<organism evidence="2 3">
    <name type="scientific">Carya illinoinensis</name>
    <name type="common">Pecan</name>
    <dbReference type="NCBI Taxonomy" id="32201"/>
    <lineage>
        <taxon>Eukaryota</taxon>
        <taxon>Viridiplantae</taxon>
        <taxon>Streptophyta</taxon>
        <taxon>Embryophyta</taxon>
        <taxon>Tracheophyta</taxon>
        <taxon>Spermatophyta</taxon>
        <taxon>Magnoliopsida</taxon>
        <taxon>eudicotyledons</taxon>
        <taxon>Gunneridae</taxon>
        <taxon>Pentapetalae</taxon>
        <taxon>rosids</taxon>
        <taxon>fabids</taxon>
        <taxon>Fagales</taxon>
        <taxon>Juglandaceae</taxon>
        <taxon>Carya</taxon>
    </lineage>
</organism>
<evidence type="ECO:0000313" key="3">
    <source>
        <dbReference type="Proteomes" id="UP000811609"/>
    </source>
</evidence>
<dbReference type="PROSITE" id="PS50181">
    <property type="entry name" value="FBOX"/>
    <property type="match status" value="1"/>
</dbReference>
<dbReference type="SUPFAM" id="SSF50965">
    <property type="entry name" value="Galactose oxidase, central domain"/>
    <property type="match status" value="1"/>
</dbReference>
<dbReference type="InterPro" id="IPR011043">
    <property type="entry name" value="Gal_Oxase/kelch_b-propeller"/>
</dbReference>
<protein>
    <recommendedName>
        <fullName evidence="1">F-box domain-containing protein</fullName>
    </recommendedName>
</protein>
<name>A0A8T1PUL5_CARIL</name>
<dbReference type="CDD" id="cd22157">
    <property type="entry name" value="F-box_AtFBW1-like"/>
    <property type="match status" value="1"/>
</dbReference>
<dbReference type="PANTHER" id="PTHR31672">
    <property type="entry name" value="BNACNNG10540D PROTEIN"/>
    <property type="match status" value="1"/>
</dbReference>
<dbReference type="Gene3D" id="1.20.1280.50">
    <property type="match status" value="1"/>
</dbReference>
<dbReference type="SMART" id="SM00256">
    <property type="entry name" value="FBOX"/>
    <property type="match status" value="1"/>
</dbReference>
<dbReference type="InterPro" id="IPR050796">
    <property type="entry name" value="SCF_F-box_component"/>
</dbReference>
<dbReference type="AlphaFoldDB" id="A0A8T1PUL5"/>
<dbReference type="OrthoDB" id="591557at2759"/>
<proteinExistence type="predicted"/>
<dbReference type="PANTHER" id="PTHR31672:SF13">
    <property type="entry name" value="F-BOX PROTEIN CPR30-LIKE"/>
    <property type="match status" value="1"/>
</dbReference>
<feature type="domain" description="F-box" evidence="1">
    <location>
        <begin position="17"/>
        <end position="61"/>
    </location>
</feature>
<evidence type="ECO:0000259" key="1">
    <source>
        <dbReference type="PROSITE" id="PS50181"/>
    </source>
</evidence>
<dbReference type="EMBL" id="CM031815">
    <property type="protein sequence ID" value="KAG6646865.1"/>
    <property type="molecule type" value="Genomic_DNA"/>
</dbReference>
<dbReference type="NCBIfam" id="TIGR01640">
    <property type="entry name" value="F_box_assoc_1"/>
    <property type="match status" value="1"/>
</dbReference>
<comment type="caution">
    <text evidence="2">The sequence shown here is derived from an EMBL/GenBank/DDBJ whole genome shotgun (WGS) entry which is preliminary data.</text>
</comment>
<accession>A0A8T1PUL5</accession>